<dbReference type="Gene3D" id="2.40.260.10">
    <property type="entry name" value="Sortase"/>
    <property type="match status" value="1"/>
</dbReference>
<dbReference type="SUPFAM" id="SSF63817">
    <property type="entry name" value="Sortase"/>
    <property type="match status" value="1"/>
</dbReference>
<dbReference type="Pfam" id="PF01345">
    <property type="entry name" value="DUF11"/>
    <property type="match status" value="1"/>
</dbReference>
<name>A0A9J6RBE9_9BACI</name>
<keyword evidence="3" id="KW-1185">Reference proteome</keyword>
<gene>
    <name evidence="2" type="ORF">OWO01_07265</name>
</gene>
<comment type="caution">
    <text evidence="2">The sequence shown here is derived from an EMBL/GenBank/DDBJ whole genome shotgun (WGS) entry which is preliminary data.</text>
</comment>
<dbReference type="RefSeq" id="WP_268779778.1">
    <property type="nucleotide sequence ID" value="NZ_JAPRAT010000011.1"/>
</dbReference>
<dbReference type="Proteomes" id="UP001084197">
    <property type="component" value="Unassembled WGS sequence"/>
</dbReference>
<dbReference type="AlphaFoldDB" id="A0A9J6RBE9"/>
<sequence length="180" mass="20573">MKKYLEQDYFEDHRIITTEFNDLQYQWEIISVYTSEDTTWMVTLLNETQAFDDYLSDIMRKSRIDSKSEVNAGDQILTLASVLFLPHFLSAASANDASFINIEVKTDKDTYDEVDEITYSINIENLLDVQGNDIVITTSMPEGLEVVDTDSEIQGNTLVWELEELSALSEVSLQFTARVS</sequence>
<reference evidence="2" key="1">
    <citation type="submission" date="2022-11" db="EMBL/GenBank/DDBJ databases">
        <title>WGS of Natronobacillus azotifigens 24KS-1, an anaerobic diazotrophic haloalkaliphile from soda-rich habitats.</title>
        <authorList>
            <person name="Sorokin D.Y."/>
            <person name="Merkel A.Y."/>
        </authorList>
    </citation>
    <scope>NUCLEOTIDE SEQUENCE</scope>
    <source>
        <strain evidence="2">24KS-1</strain>
    </source>
</reference>
<dbReference type="InterPro" id="IPR023365">
    <property type="entry name" value="Sortase_dom-sf"/>
</dbReference>
<accession>A0A9J6RBE9</accession>
<dbReference type="InterPro" id="IPR001434">
    <property type="entry name" value="OmcB-like_DUF11"/>
</dbReference>
<protein>
    <recommendedName>
        <fullName evidence="1">DUF11 domain-containing protein</fullName>
    </recommendedName>
</protein>
<evidence type="ECO:0000313" key="2">
    <source>
        <dbReference type="EMBL" id="MCZ0703008.1"/>
    </source>
</evidence>
<evidence type="ECO:0000259" key="1">
    <source>
        <dbReference type="Pfam" id="PF01345"/>
    </source>
</evidence>
<organism evidence="2 3">
    <name type="scientific">Natronobacillus azotifigens</name>
    <dbReference type="NCBI Taxonomy" id="472978"/>
    <lineage>
        <taxon>Bacteria</taxon>
        <taxon>Bacillati</taxon>
        <taxon>Bacillota</taxon>
        <taxon>Bacilli</taxon>
        <taxon>Bacillales</taxon>
        <taxon>Bacillaceae</taxon>
        <taxon>Natronobacillus</taxon>
    </lineage>
</organism>
<feature type="domain" description="DUF11" evidence="1">
    <location>
        <begin position="101"/>
        <end position="179"/>
    </location>
</feature>
<proteinExistence type="predicted"/>
<dbReference type="EMBL" id="JAPRAT010000011">
    <property type="protein sequence ID" value="MCZ0703008.1"/>
    <property type="molecule type" value="Genomic_DNA"/>
</dbReference>
<evidence type="ECO:0000313" key="3">
    <source>
        <dbReference type="Proteomes" id="UP001084197"/>
    </source>
</evidence>